<evidence type="ECO:0000313" key="2">
    <source>
        <dbReference type="EMBL" id="GFH18927.1"/>
    </source>
</evidence>
<dbReference type="Proteomes" id="UP000485058">
    <property type="component" value="Unassembled WGS sequence"/>
</dbReference>
<dbReference type="EMBL" id="BLLF01001380">
    <property type="protein sequence ID" value="GFH18927.1"/>
    <property type="molecule type" value="Genomic_DNA"/>
</dbReference>
<feature type="region of interest" description="Disordered" evidence="1">
    <location>
        <begin position="17"/>
        <end position="61"/>
    </location>
</feature>
<keyword evidence="3" id="KW-1185">Reference proteome</keyword>
<reference evidence="2 3" key="1">
    <citation type="submission" date="2020-02" db="EMBL/GenBank/DDBJ databases">
        <title>Draft genome sequence of Haematococcus lacustris strain NIES-144.</title>
        <authorList>
            <person name="Morimoto D."/>
            <person name="Nakagawa S."/>
            <person name="Yoshida T."/>
            <person name="Sawayama S."/>
        </authorList>
    </citation>
    <scope>NUCLEOTIDE SEQUENCE [LARGE SCALE GENOMIC DNA]</scope>
    <source>
        <strain evidence="2 3">NIES-144</strain>
    </source>
</reference>
<accession>A0A699Z8F1</accession>
<proteinExistence type="predicted"/>
<protein>
    <submittedName>
        <fullName evidence="2">Uncharacterized protein</fullName>
    </submittedName>
</protein>
<evidence type="ECO:0000313" key="3">
    <source>
        <dbReference type="Proteomes" id="UP000485058"/>
    </source>
</evidence>
<dbReference type="AlphaFoldDB" id="A0A699Z8F1"/>
<comment type="caution">
    <text evidence="2">The sequence shown here is derived from an EMBL/GenBank/DDBJ whole genome shotgun (WGS) entry which is preliminary data.</text>
</comment>
<gene>
    <name evidence="2" type="ORF">HaLaN_15804</name>
</gene>
<evidence type="ECO:0000256" key="1">
    <source>
        <dbReference type="SAM" id="MobiDB-lite"/>
    </source>
</evidence>
<sequence>MIDEECFTVIPTHSCGSAHPPSPLLGRQRLATDGSSGWESAEGDMSRLGPHTWPTGNQASTSQPAYTAYLAELQAPAGSVPLLRCTTLVAQALRHPARQHSWVEAAMDRLARKVARQLPAAPAPRYPLKVLRTLLDVLYNQQVGR</sequence>
<organism evidence="2 3">
    <name type="scientific">Haematococcus lacustris</name>
    <name type="common">Green alga</name>
    <name type="synonym">Haematococcus pluvialis</name>
    <dbReference type="NCBI Taxonomy" id="44745"/>
    <lineage>
        <taxon>Eukaryota</taxon>
        <taxon>Viridiplantae</taxon>
        <taxon>Chlorophyta</taxon>
        <taxon>core chlorophytes</taxon>
        <taxon>Chlorophyceae</taxon>
        <taxon>CS clade</taxon>
        <taxon>Chlamydomonadales</taxon>
        <taxon>Haematococcaceae</taxon>
        <taxon>Haematococcus</taxon>
    </lineage>
</organism>
<name>A0A699Z8F1_HAELA</name>